<dbReference type="PANTHER" id="PTHR48101:SF1">
    <property type="entry name" value="METHYLMALONYL-COA MUTASE, LARGE SUBUNIT"/>
    <property type="match status" value="1"/>
</dbReference>
<accession>A0ABV5T998</accession>
<comment type="caution">
    <text evidence="4">The sequence shown here is derived from an EMBL/GenBank/DDBJ whole genome shotgun (WGS) entry which is preliminary data.</text>
</comment>
<evidence type="ECO:0000313" key="4">
    <source>
        <dbReference type="EMBL" id="MFB9675624.1"/>
    </source>
</evidence>
<evidence type="ECO:0000256" key="1">
    <source>
        <dbReference type="ARBA" id="ARBA00011870"/>
    </source>
</evidence>
<dbReference type="RefSeq" id="WP_386155534.1">
    <property type="nucleotide sequence ID" value="NZ_JBHMBS010000003.1"/>
</dbReference>
<protein>
    <submittedName>
        <fullName evidence="4">Methylmalonyl-CoA mutase</fullName>
    </submittedName>
</protein>
<dbReference type="SUPFAM" id="SSF51703">
    <property type="entry name" value="Cobalamin (vitamin B12)-dependent enzymes"/>
    <property type="match status" value="1"/>
</dbReference>
<dbReference type="InterPro" id="IPR006099">
    <property type="entry name" value="MeMalonylCoA_mutase_a/b_cat"/>
</dbReference>
<dbReference type="EMBL" id="JBHMBS010000003">
    <property type="protein sequence ID" value="MFB9675624.1"/>
    <property type="molecule type" value="Genomic_DNA"/>
</dbReference>
<organism evidence="4 5">
    <name type="scientific">Streptosporangium vulgare</name>
    <dbReference type="NCBI Taxonomy" id="46190"/>
    <lineage>
        <taxon>Bacteria</taxon>
        <taxon>Bacillati</taxon>
        <taxon>Actinomycetota</taxon>
        <taxon>Actinomycetes</taxon>
        <taxon>Streptosporangiales</taxon>
        <taxon>Streptosporangiaceae</taxon>
        <taxon>Streptosporangium</taxon>
    </lineage>
</organism>
<evidence type="ECO:0000313" key="5">
    <source>
        <dbReference type="Proteomes" id="UP001589610"/>
    </source>
</evidence>
<name>A0ABV5T998_9ACTN</name>
<dbReference type="Pfam" id="PF01642">
    <property type="entry name" value="MM_CoA_mutase"/>
    <property type="match status" value="1"/>
</dbReference>
<gene>
    <name evidence="4" type="ORF">ACFFRH_09015</name>
</gene>
<evidence type="ECO:0000256" key="2">
    <source>
        <dbReference type="ARBA" id="ARBA00023235"/>
    </source>
</evidence>
<dbReference type="NCBIfam" id="TIGR00641">
    <property type="entry name" value="acid_CoA_mut_N"/>
    <property type="match status" value="1"/>
</dbReference>
<keyword evidence="2" id="KW-0413">Isomerase</keyword>
<dbReference type="Proteomes" id="UP001589610">
    <property type="component" value="Unassembled WGS sequence"/>
</dbReference>
<dbReference type="Gene3D" id="3.20.20.240">
    <property type="entry name" value="Methylmalonyl-CoA mutase"/>
    <property type="match status" value="1"/>
</dbReference>
<comment type="subunit">
    <text evidence="1">Heterodimer of an alpha and a beta chain.</text>
</comment>
<reference evidence="4 5" key="1">
    <citation type="submission" date="2024-09" db="EMBL/GenBank/DDBJ databases">
        <authorList>
            <person name="Sun Q."/>
            <person name="Mori K."/>
        </authorList>
    </citation>
    <scope>NUCLEOTIDE SEQUENCE [LARGE SCALE GENOMIC DNA]</scope>
    <source>
        <strain evidence="4 5">JCM 3028</strain>
    </source>
</reference>
<sequence>MDAERVEAGRARWQARFDGARKREAEFRTLSGIDVEPVYGPEGADARMERIGWPGEYPFTRGLHPTGYRGKAWTIRQFAGFGNARQTNERYKMILGAGGGGLSVAFDMPTLMGRDSDDPRSLGEVGHCGVAIDSALDMDLLFDGIPLGDTTTSMTISGPAVPIFCMYVVAAERQGVPVGKLNGTLQTDIFKEYIAQKEWLFAPEPHLRLIGDLMEFCAAEIPAYKPLSVSGYHIREAGSTAAQELAFTLADGFGYVELGLSRGLDVDVFAPGLSFFFDAHIDFFEEIAKFRAARRIWARWLRDVYGAKTDKAQWLRFHTQTAGVSLTAQQPYNNVVRTAVEALAAVLGGTNSLHTNALDEVLALPSEKAAEIALRTQQVLMEETEIVNVADPLGGSWYVEALTDRLEAEAEAIFTRIRDMGSDGTMTSGILRGIEDGWFMSEIAEAAFDYQRKLEKGEKRIVGVNCHTASIDEPLEILRVSHEVEREQNRVLAERRATRDQTAVDAALAAMVRAARGEGNMIPAMLDAARAEATLGEICDALRDEWGVYTEPARF</sequence>
<proteinExistence type="predicted"/>
<evidence type="ECO:0000259" key="3">
    <source>
        <dbReference type="Pfam" id="PF01642"/>
    </source>
</evidence>
<dbReference type="PANTHER" id="PTHR48101">
    <property type="entry name" value="METHYLMALONYL-COA MUTASE, MITOCHONDRIAL-RELATED"/>
    <property type="match status" value="1"/>
</dbReference>
<dbReference type="InterPro" id="IPR016176">
    <property type="entry name" value="Cbl-dep_enz_cat"/>
</dbReference>
<dbReference type="InterPro" id="IPR006098">
    <property type="entry name" value="MMCoA_mutase_a_cat"/>
</dbReference>
<feature type="domain" description="Methylmalonyl-CoA mutase alpha/beta chain catalytic" evidence="3">
    <location>
        <begin position="29"/>
        <end position="547"/>
    </location>
</feature>
<keyword evidence="5" id="KW-1185">Reference proteome</keyword>